<dbReference type="GO" id="GO:0004497">
    <property type="term" value="F:monooxygenase activity"/>
    <property type="evidence" value="ECO:0007669"/>
    <property type="project" value="UniProtKB-KW"/>
</dbReference>
<dbReference type="Pfam" id="PF01494">
    <property type="entry name" value="FAD_binding_3"/>
    <property type="match status" value="1"/>
</dbReference>
<gene>
    <name evidence="8" type="ORF">FGO68_gene12269</name>
</gene>
<dbReference type="SUPFAM" id="SSF51905">
    <property type="entry name" value="FAD/NAD(P)-binding domain"/>
    <property type="match status" value="1"/>
</dbReference>
<sequence>MQQISQQVKSRGKLLYHTLRAFSTSNSEGAQVQKTDVLIVGGGIAGASLACALSQSEYFQSTSSGLKRIVMLDHTKLPSISDYATHQRTPEPRVITLTPNSLRFLSSIGGLQLCNATCVTPFKEMLVYEEIGHGFMRFDIDRQRSESRLIKAQEEVLKRFVFDEEHKRAFEATQVSMGASVENNHLLAALINRAKTLDKCDIIQKKVVAVKRATEASGRPRVILDDGSIIEADLIVGSDGEKSKTREEYGIQATGYSYEQSGLVCTVSSLSRSNTIAYQRFLKSGPLALLPLWDNYSSIVWSCPPEMCKELQDLSDTVFIDTLNKALQKTPEQAFGGFNLLPKSMRMAPMEHPPILDKVHTKRFAFPLILQHSNSYAGNRMALIGDAAHRIHPMAGQGLNLGITDVAYLANSIVKAKKSGLDIGNYDLVLKDYETKAKANAYSMISAIEVVRNSYQGKLAGSETAGNILSLFRNLAIDTIQMSELAKYNFMNFASGNLTHPVSYEWEHSN</sequence>
<evidence type="ECO:0000256" key="6">
    <source>
        <dbReference type="ARBA" id="ARBA00023033"/>
    </source>
</evidence>
<keyword evidence="4" id="KW-0274">FAD</keyword>
<protein>
    <recommendedName>
        <fullName evidence="7">FAD-binding domain-containing protein</fullName>
    </recommendedName>
</protein>
<keyword evidence="9" id="KW-1185">Reference proteome</keyword>
<dbReference type="InterPro" id="IPR010971">
    <property type="entry name" value="UbiH/COQ6"/>
</dbReference>
<dbReference type="PRINTS" id="PR00420">
    <property type="entry name" value="RNGMNOXGNASE"/>
</dbReference>
<dbReference type="GO" id="GO:0005739">
    <property type="term" value="C:mitochondrion"/>
    <property type="evidence" value="ECO:0007669"/>
    <property type="project" value="TreeGrafter"/>
</dbReference>
<name>A0A8J8NSU9_HALGN</name>
<keyword evidence="6" id="KW-0503">Monooxygenase</keyword>
<comment type="caution">
    <text evidence="8">The sequence shown here is derived from an EMBL/GenBank/DDBJ whole genome shotgun (WGS) entry which is preliminary data.</text>
</comment>
<accession>A0A8J8NSU9</accession>
<dbReference type="EMBL" id="RRYP01008800">
    <property type="protein sequence ID" value="TNV79526.1"/>
    <property type="molecule type" value="Genomic_DNA"/>
</dbReference>
<feature type="domain" description="FAD-binding" evidence="7">
    <location>
        <begin position="34"/>
        <end position="416"/>
    </location>
</feature>
<dbReference type="InterPro" id="IPR036188">
    <property type="entry name" value="FAD/NAD-bd_sf"/>
</dbReference>
<dbReference type="Proteomes" id="UP000785679">
    <property type="component" value="Unassembled WGS sequence"/>
</dbReference>
<evidence type="ECO:0000313" key="8">
    <source>
        <dbReference type="EMBL" id="TNV79526.1"/>
    </source>
</evidence>
<comment type="similarity">
    <text evidence="2">Belongs to the UbiH/COQ6 family.</text>
</comment>
<dbReference type="Gene3D" id="3.50.50.60">
    <property type="entry name" value="FAD/NAD(P)-binding domain"/>
    <property type="match status" value="2"/>
</dbReference>
<dbReference type="AlphaFoldDB" id="A0A8J8NSU9"/>
<dbReference type="InterPro" id="IPR051205">
    <property type="entry name" value="UbiH/COQ6_monooxygenase"/>
</dbReference>
<organism evidence="8 9">
    <name type="scientific">Halteria grandinella</name>
    <dbReference type="NCBI Taxonomy" id="5974"/>
    <lineage>
        <taxon>Eukaryota</taxon>
        <taxon>Sar</taxon>
        <taxon>Alveolata</taxon>
        <taxon>Ciliophora</taxon>
        <taxon>Intramacronucleata</taxon>
        <taxon>Spirotrichea</taxon>
        <taxon>Stichotrichia</taxon>
        <taxon>Sporadotrichida</taxon>
        <taxon>Halteriidae</taxon>
        <taxon>Halteria</taxon>
    </lineage>
</organism>
<comment type="cofactor">
    <cofactor evidence="1">
        <name>FAD</name>
        <dbReference type="ChEBI" id="CHEBI:57692"/>
    </cofactor>
</comment>
<dbReference type="InterPro" id="IPR002938">
    <property type="entry name" value="FAD-bd"/>
</dbReference>
<evidence type="ECO:0000256" key="4">
    <source>
        <dbReference type="ARBA" id="ARBA00022827"/>
    </source>
</evidence>
<evidence type="ECO:0000313" key="9">
    <source>
        <dbReference type="Proteomes" id="UP000785679"/>
    </source>
</evidence>
<dbReference type="PANTHER" id="PTHR43876:SF7">
    <property type="entry name" value="UBIQUINONE BIOSYNTHESIS MONOOXYGENASE COQ6, MITOCHONDRIAL"/>
    <property type="match status" value="1"/>
</dbReference>
<evidence type="ECO:0000256" key="5">
    <source>
        <dbReference type="ARBA" id="ARBA00023002"/>
    </source>
</evidence>
<proteinExistence type="inferred from homology"/>
<dbReference type="PANTHER" id="PTHR43876">
    <property type="entry name" value="UBIQUINONE BIOSYNTHESIS MONOOXYGENASE COQ6, MITOCHONDRIAL"/>
    <property type="match status" value="1"/>
</dbReference>
<evidence type="ECO:0000256" key="2">
    <source>
        <dbReference type="ARBA" id="ARBA00005349"/>
    </source>
</evidence>
<dbReference type="NCBIfam" id="TIGR01988">
    <property type="entry name" value="Ubi-OHases"/>
    <property type="match status" value="1"/>
</dbReference>
<dbReference type="GO" id="GO:0071949">
    <property type="term" value="F:FAD binding"/>
    <property type="evidence" value="ECO:0007669"/>
    <property type="project" value="InterPro"/>
</dbReference>
<dbReference type="OrthoDB" id="683240at2759"/>
<reference evidence="8" key="1">
    <citation type="submission" date="2019-06" db="EMBL/GenBank/DDBJ databases">
        <authorList>
            <person name="Zheng W."/>
        </authorList>
    </citation>
    <scope>NUCLEOTIDE SEQUENCE</scope>
    <source>
        <strain evidence="8">QDHG01</strain>
    </source>
</reference>
<keyword evidence="5" id="KW-0560">Oxidoreductase</keyword>
<keyword evidence="3" id="KW-0285">Flavoprotein</keyword>
<evidence type="ECO:0000256" key="3">
    <source>
        <dbReference type="ARBA" id="ARBA00022630"/>
    </source>
</evidence>
<evidence type="ECO:0000259" key="7">
    <source>
        <dbReference type="Pfam" id="PF01494"/>
    </source>
</evidence>
<evidence type="ECO:0000256" key="1">
    <source>
        <dbReference type="ARBA" id="ARBA00001974"/>
    </source>
</evidence>
<dbReference type="GO" id="GO:0006744">
    <property type="term" value="P:ubiquinone biosynthetic process"/>
    <property type="evidence" value="ECO:0007669"/>
    <property type="project" value="InterPro"/>
</dbReference>
<dbReference type="GO" id="GO:0016705">
    <property type="term" value="F:oxidoreductase activity, acting on paired donors, with incorporation or reduction of molecular oxygen"/>
    <property type="evidence" value="ECO:0007669"/>
    <property type="project" value="InterPro"/>
</dbReference>